<keyword evidence="1" id="KW-0812">Transmembrane</keyword>
<sequence length="448" mass="49660">MPTNQHNDTVSQPAAGSFQFSWKHFFSDVFKRHKNRSIEESLSWGLPHKTPSLQDIPLEFPRPWLFVRFLVLGICAYWFFGIVWQYYDNPTLIPGVILLGSFVGPCAVLLLFYEINILKNISIIRVAGAFIAGAVLSLTVTHPIQALANSWGLTTWLNASVAGPVEETAKLVIAILLLKMVPRKTIFTGLLVGGAVGAGFAAFESAGYAFNIFLSKYNMIVEGAYMNVLEQKFNSEEEFFSMVSTAYPLASEAMNDNIRLRAILSPFGHVIWTALTAAAFCRVTASSKVTMETFQDQRFYSIFGLAVILHMTWNSPVGGDSGVAHFISRGILGIIAWAAVGKMISHGVKQVKAMKMAMEMGDSSVLDEKTMNARAEGDRQMYYKRDHKTLGPISFTEIKELAEAGVIEKSTLISDGEQWQPLSWWTGETQSKTSTATKHSVEKEEIIL</sequence>
<gene>
    <name evidence="3" type="ORF">HW115_05125</name>
</gene>
<feature type="transmembrane region" description="Helical" evidence="1">
    <location>
        <begin position="297"/>
        <end position="314"/>
    </location>
</feature>
<feature type="domain" description="GYF" evidence="2">
    <location>
        <begin position="382"/>
        <end position="423"/>
    </location>
</feature>
<name>A0A851GJU8_9BACT</name>
<dbReference type="Pfam" id="PF14237">
    <property type="entry name" value="GYF_2"/>
    <property type="match status" value="1"/>
</dbReference>
<dbReference type="GO" id="GO:0006508">
    <property type="term" value="P:proteolysis"/>
    <property type="evidence" value="ECO:0007669"/>
    <property type="project" value="UniProtKB-KW"/>
</dbReference>
<dbReference type="InterPro" id="IPR025640">
    <property type="entry name" value="GYF_2"/>
</dbReference>
<evidence type="ECO:0000313" key="3">
    <source>
        <dbReference type="EMBL" id="NWK54980.1"/>
    </source>
</evidence>
<feature type="transmembrane region" description="Helical" evidence="1">
    <location>
        <begin position="124"/>
        <end position="144"/>
    </location>
</feature>
<dbReference type="RefSeq" id="WP_178931525.1">
    <property type="nucleotide sequence ID" value="NZ_JACBAZ010000002.1"/>
</dbReference>
<keyword evidence="3" id="KW-0378">Hydrolase</keyword>
<keyword evidence="4" id="KW-1185">Reference proteome</keyword>
<evidence type="ECO:0000259" key="2">
    <source>
        <dbReference type="Pfam" id="PF14237"/>
    </source>
</evidence>
<feature type="transmembrane region" description="Helical" evidence="1">
    <location>
        <begin position="326"/>
        <end position="345"/>
    </location>
</feature>
<dbReference type="AlphaFoldDB" id="A0A851GJU8"/>
<dbReference type="EMBL" id="JACBAZ010000002">
    <property type="protein sequence ID" value="NWK54980.1"/>
    <property type="molecule type" value="Genomic_DNA"/>
</dbReference>
<keyword evidence="1" id="KW-1133">Transmembrane helix</keyword>
<reference evidence="3 4" key="1">
    <citation type="submission" date="2020-07" db="EMBL/GenBank/DDBJ databases">
        <title>Roseicoccus Jingziensis gen. nov., sp. nov., isolated from coastal seawater.</title>
        <authorList>
            <person name="Feng X."/>
        </authorList>
    </citation>
    <scope>NUCLEOTIDE SEQUENCE [LARGE SCALE GENOMIC DNA]</scope>
    <source>
        <strain evidence="3 4">N1E253</strain>
    </source>
</reference>
<feature type="transmembrane region" description="Helical" evidence="1">
    <location>
        <begin position="65"/>
        <end position="86"/>
    </location>
</feature>
<proteinExistence type="predicted"/>
<dbReference type="Proteomes" id="UP000557872">
    <property type="component" value="Unassembled WGS sequence"/>
</dbReference>
<organism evidence="3 4">
    <name type="scientific">Oceaniferula marina</name>
    <dbReference type="NCBI Taxonomy" id="2748318"/>
    <lineage>
        <taxon>Bacteria</taxon>
        <taxon>Pseudomonadati</taxon>
        <taxon>Verrucomicrobiota</taxon>
        <taxon>Verrucomicrobiia</taxon>
        <taxon>Verrucomicrobiales</taxon>
        <taxon>Verrucomicrobiaceae</taxon>
        <taxon>Oceaniferula</taxon>
    </lineage>
</organism>
<dbReference type="PANTHER" id="PTHR36844:SF1">
    <property type="entry name" value="PROTEASE PRSW"/>
    <property type="match status" value="1"/>
</dbReference>
<keyword evidence="3" id="KW-0645">Protease</keyword>
<keyword evidence="1" id="KW-0472">Membrane</keyword>
<dbReference type="Pfam" id="PF13367">
    <property type="entry name" value="PrsW-protease"/>
    <property type="match status" value="1"/>
</dbReference>
<evidence type="ECO:0000313" key="4">
    <source>
        <dbReference type="Proteomes" id="UP000557872"/>
    </source>
</evidence>
<feature type="transmembrane region" description="Helical" evidence="1">
    <location>
        <begin position="92"/>
        <end position="112"/>
    </location>
</feature>
<dbReference type="InterPro" id="IPR026898">
    <property type="entry name" value="PrsW"/>
</dbReference>
<protein>
    <submittedName>
        <fullName evidence="3">PrsW family intramembrane metalloprotease</fullName>
    </submittedName>
</protein>
<accession>A0A851GJU8</accession>
<comment type="caution">
    <text evidence="3">The sequence shown here is derived from an EMBL/GenBank/DDBJ whole genome shotgun (WGS) entry which is preliminary data.</text>
</comment>
<keyword evidence="3" id="KW-0482">Metalloprotease</keyword>
<dbReference type="PANTHER" id="PTHR36844">
    <property type="entry name" value="PROTEASE PRSW"/>
    <property type="match status" value="1"/>
</dbReference>
<dbReference type="GO" id="GO:0008237">
    <property type="term" value="F:metallopeptidase activity"/>
    <property type="evidence" value="ECO:0007669"/>
    <property type="project" value="UniProtKB-KW"/>
</dbReference>
<evidence type="ECO:0000256" key="1">
    <source>
        <dbReference type="SAM" id="Phobius"/>
    </source>
</evidence>
<feature type="transmembrane region" description="Helical" evidence="1">
    <location>
        <begin position="190"/>
        <end position="210"/>
    </location>
</feature>